<protein>
    <submittedName>
        <fullName evidence="3">Uncharacterized protein</fullName>
    </submittedName>
</protein>
<sequence length="1322" mass="156956">MPSQKLNTINKAQSHDSRQQPYVQQQNQYDRLQQNYPDQSRAYSNDQYNQAYNDTRISNTSASYIRKNEQNLAYEKFKEERLNMAQSNQYQSQLAMQRQQQPQQIKQNQNIERNYSQQSFNPVQQEDKNKLLLDYEVNMQRNQKQIANSGVQHNANSNQEENEDEEEEDENSDGNDVDDLENIVNNLKAEIQNLQVRFQSQNKSPQKQNLNQQLSKSNINNNQTQPYIPVRQNFNDVNNLNNPSEKYNTQNLIRNKSDLQNSSEQTQLSQQIPKSNQQLKQSPRFINPNTNQNKQNRKYPAQQLSFLTKSQEKIKKNSKNQSPKETRFLPSNNTNKNFNSLQPRRTNYIQKQPIHAQQLQTSQQQQKQQQPLTLQRPRNFNTLNTQNVSNNYQRPHFNITDQKPEQKYQNYISSSKDMPLTYKNKSINQDLMSETNDIEMRLDPNNDTVEERLFKFSPLSSKKFDEEDHNGGSQRSFQNNSIINDTSSLNYNSNSQYADQTPVGQKKRSSLNNTQIKNNSNLDGYNPLRLSQSPIQSSQNMKQFHRNANNYSKISNENEDIMNTSTVSQQNTQTYVQQQRFFNEQQQLQKQIPASVIHHSRENSMPPMIYKREQTPQTAIRNLSKIVVQSTNQSVQTEPRGPLMLSPFETYDLLFVRDTINNLNFDNEILNQNVEDLKSGFLYLYQKHKDLLYNYNKELQNKQILENYRKKIAELIIQNQKTEAQNLQLQLKVKSMTEIIQLSTNEQFFSMQDDQILIEQLEEENRNLRQLISISNFVNQEVTIEEVESALKEEEKLVQEFDYQLMQTENLRKLQELEKIRMELSSDIEEILRQEYEQKFQKLAEETAQLVKESADFNKNLQIKPEQQDVETQIFINDNFKNSEENLLTEEANDVSNESQRLIIQQKCSTNSTKKLIKKNFQNKDKQLKDDTAENNKYIDDLPYLNEVQQELFNKENDQRSLEEDKLNDDDEFNEYFGDQPLDEEEKQFIRELKLREKRESNTLQEKNIDSQNKLEDFNKDLSISESEEEDEDEKQMKKLIEIQKQNDFYQVDDEEDDDEEDDDDFMYEQGINQNNKAIYEQIRKQKVDQEMQNDGRLIRRNRSDGDGETNNLNYNDYMDDFYPEEDEFNNIHGEADNLHETDQQDDVLDQQDEQARKEQQFRQQLFESGLPKIHGNGQQFNFDDDDDQFLKDFTQDFQQQLDGQSKMNEEQFFDDLSGGRINGLDSSKVRQHHIIESDKGEILFDLQRDEEKEEEYDYFNQQNENMVGNNDYHIMDENIQNNDEEEEEMLDDEEKKERNRFMLKELQQNFEKEGDQQFNQN</sequence>
<feature type="region of interest" description="Disordered" evidence="2">
    <location>
        <begin position="1090"/>
        <end position="1114"/>
    </location>
</feature>
<feature type="region of interest" description="Disordered" evidence="2">
    <location>
        <begin position="311"/>
        <end position="340"/>
    </location>
</feature>
<feature type="coiled-coil region" evidence="1">
    <location>
        <begin position="705"/>
        <end position="853"/>
    </location>
</feature>
<evidence type="ECO:0000313" key="4">
    <source>
        <dbReference type="Proteomes" id="UP000039865"/>
    </source>
</evidence>
<feature type="region of interest" description="Disordered" evidence="2">
    <location>
        <begin position="88"/>
        <end position="107"/>
    </location>
</feature>
<feature type="compositionally biased region" description="Polar residues" evidence="2">
    <location>
        <begin position="259"/>
        <end position="281"/>
    </location>
</feature>
<evidence type="ECO:0000313" key="3">
    <source>
        <dbReference type="EMBL" id="CDW81645.1"/>
    </source>
</evidence>
<organism evidence="3 4">
    <name type="scientific">Stylonychia lemnae</name>
    <name type="common">Ciliate</name>
    <dbReference type="NCBI Taxonomy" id="5949"/>
    <lineage>
        <taxon>Eukaryota</taxon>
        <taxon>Sar</taxon>
        <taxon>Alveolata</taxon>
        <taxon>Ciliophora</taxon>
        <taxon>Intramacronucleata</taxon>
        <taxon>Spirotrichea</taxon>
        <taxon>Stichotrichia</taxon>
        <taxon>Sporadotrichida</taxon>
        <taxon>Oxytrichidae</taxon>
        <taxon>Stylonychinae</taxon>
        <taxon>Stylonychia</taxon>
    </lineage>
</organism>
<feature type="region of interest" description="Disordered" evidence="2">
    <location>
        <begin position="147"/>
        <end position="179"/>
    </location>
</feature>
<feature type="compositionally biased region" description="Polar residues" evidence="2">
    <location>
        <begin position="328"/>
        <end position="340"/>
    </location>
</feature>
<feature type="compositionally biased region" description="Low complexity" evidence="2">
    <location>
        <begin position="89"/>
        <end position="107"/>
    </location>
</feature>
<dbReference type="InParanoid" id="A0A078AH82"/>
<feature type="region of interest" description="Disordered" evidence="2">
    <location>
        <begin position="955"/>
        <end position="984"/>
    </location>
</feature>
<dbReference type="EMBL" id="CCKQ01010140">
    <property type="protein sequence ID" value="CDW81645.1"/>
    <property type="molecule type" value="Genomic_DNA"/>
</dbReference>
<feature type="compositionally biased region" description="Acidic residues" evidence="2">
    <location>
        <begin position="160"/>
        <end position="179"/>
    </location>
</feature>
<evidence type="ECO:0000256" key="1">
    <source>
        <dbReference type="SAM" id="Coils"/>
    </source>
</evidence>
<feature type="region of interest" description="Disordered" evidence="2">
    <location>
        <begin position="1004"/>
        <end position="1036"/>
    </location>
</feature>
<keyword evidence="4" id="KW-1185">Reference proteome</keyword>
<feature type="compositionally biased region" description="Acidic residues" evidence="2">
    <location>
        <begin position="1283"/>
        <end position="1293"/>
    </location>
</feature>
<feature type="compositionally biased region" description="Basic and acidic residues" evidence="2">
    <location>
        <begin position="1004"/>
        <end position="1020"/>
    </location>
</feature>
<evidence type="ECO:0000256" key="2">
    <source>
        <dbReference type="SAM" id="MobiDB-lite"/>
    </source>
</evidence>
<feature type="region of interest" description="Disordered" evidence="2">
    <location>
        <begin position="460"/>
        <end position="537"/>
    </location>
</feature>
<feature type="region of interest" description="Disordered" evidence="2">
    <location>
        <begin position="1280"/>
        <end position="1299"/>
    </location>
</feature>
<feature type="region of interest" description="Disordered" evidence="2">
    <location>
        <begin position="1"/>
        <end position="26"/>
    </location>
</feature>
<keyword evidence="1" id="KW-0175">Coiled coil</keyword>
<name>A0A078AH82_STYLE</name>
<accession>A0A078AH82</accession>
<feature type="compositionally biased region" description="Polar residues" evidence="2">
    <location>
        <begin position="471"/>
        <end position="503"/>
    </location>
</feature>
<feature type="compositionally biased region" description="Polar residues" evidence="2">
    <location>
        <begin position="1"/>
        <end position="12"/>
    </location>
</feature>
<reference evidence="3 4" key="1">
    <citation type="submission" date="2014-06" db="EMBL/GenBank/DDBJ databases">
        <authorList>
            <person name="Swart Estienne"/>
        </authorList>
    </citation>
    <scope>NUCLEOTIDE SEQUENCE [LARGE SCALE GENOMIC DNA]</scope>
    <source>
        <strain evidence="3 4">130c</strain>
    </source>
</reference>
<feature type="compositionally biased region" description="Basic and acidic residues" evidence="2">
    <location>
        <begin position="955"/>
        <end position="965"/>
    </location>
</feature>
<dbReference type="OMA" id="LWIIAFD"/>
<feature type="compositionally biased region" description="Polar residues" evidence="2">
    <location>
        <begin position="510"/>
        <end position="537"/>
    </location>
</feature>
<feature type="region of interest" description="Disordered" evidence="2">
    <location>
        <begin position="353"/>
        <end position="397"/>
    </location>
</feature>
<gene>
    <name evidence="3" type="primary">Contig2273.g2443</name>
    <name evidence="3" type="ORF">STYLEM_10668</name>
</gene>
<feature type="compositionally biased region" description="Low complexity" evidence="2">
    <location>
        <begin position="357"/>
        <end position="375"/>
    </location>
</feature>
<dbReference type="Proteomes" id="UP000039865">
    <property type="component" value="Unassembled WGS sequence"/>
</dbReference>
<feature type="compositionally biased region" description="Polar residues" evidence="2">
    <location>
        <begin position="376"/>
        <end position="393"/>
    </location>
</feature>
<proteinExistence type="predicted"/>
<feature type="region of interest" description="Disordered" evidence="2">
    <location>
        <begin position="259"/>
        <end position="298"/>
    </location>
</feature>